<evidence type="ECO:0000256" key="1">
    <source>
        <dbReference type="ARBA" id="ARBA00023015"/>
    </source>
</evidence>
<evidence type="ECO:0000313" key="6">
    <source>
        <dbReference type="EMBL" id="MDT3403842.1"/>
    </source>
</evidence>
<dbReference type="Pfam" id="PF00440">
    <property type="entry name" value="TetR_N"/>
    <property type="match status" value="1"/>
</dbReference>
<gene>
    <name evidence="6" type="ORF">QE417_002914</name>
</gene>
<organism evidence="6 7">
    <name type="scientific">Mucilaginibacter terrae</name>
    <dbReference type="NCBI Taxonomy" id="1955052"/>
    <lineage>
        <taxon>Bacteria</taxon>
        <taxon>Pseudomonadati</taxon>
        <taxon>Bacteroidota</taxon>
        <taxon>Sphingobacteriia</taxon>
        <taxon>Sphingobacteriales</taxon>
        <taxon>Sphingobacteriaceae</taxon>
        <taxon>Mucilaginibacter</taxon>
    </lineage>
</organism>
<proteinExistence type="predicted"/>
<dbReference type="SUPFAM" id="SSF46689">
    <property type="entry name" value="Homeodomain-like"/>
    <property type="match status" value="1"/>
</dbReference>
<feature type="DNA-binding region" description="H-T-H motif" evidence="4">
    <location>
        <begin position="29"/>
        <end position="48"/>
    </location>
</feature>
<evidence type="ECO:0000313" key="7">
    <source>
        <dbReference type="Proteomes" id="UP001258315"/>
    </source>
</evidence>
<dbReference type="PANTHER" id="PTHR30055">
    <property type="entry name" value="HTH-TYPE TRANSCRIPTIONAL REGULATOR RUTR"/>
    <property type="match status" value="1"/>
</dbReference>
<dbReference type="PRINTS" id="PR00455">
    <property type="entry name" value="HTHTETR"/>
</dbReference>
<dbReference type="RefSeq" id="WP_311951181.1">
    <property type="nucleotide sequence ID" value="NZ_JAVLVU010000001.1"/>
</dbReference>
<dbReference type="Proteomes" id="UP001258315">
    <property type="component" value="Unassembled WGS sequence"/>
</dbReference>
<feature type="domain" description="HTH tetR-type" evidence="5">
    <location>
        <begin position="6"/>
        <end position="66"/>
    </location>
</feature>
<keyword evidence="1" id="KW-0805">Transcription regulation</keyword>
<dbReference type="InterPro" id="IPR041474">
    <property type="entry name" value="NicS_C"/>
</dbReference>
<reference evidence="7" key="1">
    <citation type="submission" date="2023-07" db="EMBL/GenBank/DDBJ databases">
        <title>Functional and genomic diversity of the sorghum phyllosphere microbiome.</title>
        <authorList>
            <person name="Shade A."/>
        </authorList>
    </citation>
    <scope>NUCLEOTIDE SEQUENCE [LARGE SCALE GENOMIC DNA]</scope>
    <source>
        <strain evidence="7">SORGH_AS_0422</strain>
    </source>
</reference>
<dbReference type="InterPro" id="IPR050109">
    <property type="entry name" value="HTH-type_TetR-like_transc_reg"/>
</dbReference>
<name>A0ABU3GVN0_9SPHI</name>
<dbReference type="EMBL" id="JAVLVU010000001">
    <property type="protein sequence ID" value="MDT3403842.1"/>
    <property type="molecule type" value="Genomic_DNA"/>
</dbReference>
<keyword evidence="3" id="KW-0804">Transcription</keyword>
<dbReference type="Gene3D" id="1.10.357.10">
    <property type="entry name" value="Tetracycline Repressor, domain 2"/>
    <property type="match status" value="1"/>
</dbReference>
<keyword evidence="7" id="KW-1185">Reference proteome</keyword>
<keyword evidence="2 4" id="KW-0238">DNA-binding</keyword>
<dbReference type="InterPro" id="IPR001647">
    <property type="entry name" value="HTH_TetR"/>
</dbReference>
<comment type="caution">
    <text evidence="6">The sequence shown here is derived from an EMBL/GenBank/DDBJ whole genome shotgun (WGS) entry which is preliminary data.</text>
</comment>
<dbReference type="InterPro" id="IPR009057">
    <property type="entry name" value="Homeodomain-like_sf"/>
</dbReference>
<evidence type="ECO:0000256" key="4">
    <source>
        <dbReference type="PROSITE-ProRule" id="PRU00335"/>
    </source>
</evidence>
<dbReference type="InterPro" id="IPR023772">
    <property type="entry name" value="DNA-bd_HTH_TetR-type_CS"/>
</dbReference>
<dbReference type="PROSITE" id="PS01081">
    <property type="entry name" value="HTH_TETR_1"/>
    <property type="match status" value="1"/>
</dbReference>
<protein>
    <submittedName>
        <fullName evidence="6">AcrR family transcriptional regulator</fullName>
    </submittedName>
</protein>
<accession>A0ABU3GVN0</accession>
<dbReference type="Pfam" id="PF17938">
    <property type="entry name" value="TetR_C_29"/>
    <property type="match status" value="1"/>
</dbReference>
<evidence type="ECO:0000256" key="2">
    <source>
        <dbReference type="ARBA" id="ARBA00023125"/>
    </source>
</evidence>
<dbReference type="InterPro" id="IPR036271">
    <property type="entry name" value="Tet_transcr_reg_TetR-rel_C_sf"/>
</dbReference>
<dbReference type="PROSITE" id="PS50977">
    <property type="entry name" value="HTH_TETR_2"/>
    <property type="match status" value="1"/>
</dbReference>
<dbReference type="PANTHER" id="PTHR30055:SF234">
    <property type="entry name" value="HTH-TYPE TRANSCRIPTIONAL REGULATOR BETI"/>
    <property type="match status" value="1"/>
</dbReference>
<evidence type="ECO:0000256" key="3">
    <source>
        <dbReference type="ARBA" id="ARBA00023163"/>
    </source>
</evidence>
<dbReference type="SUPFAM" id="SSF48498">
    <property type="entry name" value="Tetracyclin repressor-like, C-terminal domain"/>
    <property type="match status" value="1"/>
</dbReference>
<sequence>MEKEKIDKRDHILDVAERVFAEHGFDGSSTRLISGEAGVNMAMLNYYFGSKEGLLVALFERRTSAFRSLIQNIGKNENISAWQKITEYVDAYINRVFNSNNCFQKVIHQEMIIRRTGELADRINDMIMQNVLELRKILHEGIEHGEFKSDIDTEMVVATVFGIKSQLINAPHVSSQMMGYDTQDPAHIDEKLKPRIKDYLKKLLKAYLLIENDNAK</sequence>
<evidence type="ECO:0000259" key="5">
    <source>
        <dbReference type="PROSITE" id="PS50977"/>
    </source>
</evidence>